<proteinExistence type="predicted"/>
<dbReference type="STRING" id="42157.A0A182EX22"/>
<dbReference type="WBParaSite" id="nOo.2.0.1.t12432-RA">
    <property type="protein sequence ID" value="nOo.2.0.1.t12432-RA"/>
    <property type="gene ID" value="nOo.2.0.1.g12432"/>
</dbReference>
<evidence type="ECO:0000313" key="3">
    <source>
        <dbReference type="EMBL" id="VDM98992.1"/>
    </source>
</evidence>
<evidence type="ECO:0000313" key="7">
    <source>
        <dbReference type="WBParaSite" id="nOo.2.0.1.t12432-RA"/>
    </source>
</evidence>
<organism evidence="8">
    <name type="scientific">Onchocerca ochengi</name>
    <name type="common">Filarial nematode worm</name>
    <dbReference type="NCBI Taxonomy" id="42157"/>
    <lineage>
        <taxon>Eukaryota</taxon>
        <taxon>Metazoa</taxon>
        <taxon>Ecdysozoa</taxon>
        <taxon>Nematoda</taxon>
        <taxon>Chromadorea</taxon>
        <taxon>Rhabditida</taxon>
        <taxon>Spirurina</taxon>
        <taxon>Spiruromorpha</taxon>
        <taxon>Filarioidea</taxon>
        <taxon>Onchocercidae</taxon>
        <taxon>Onchocerca</taxon>
    </lineage>
</organism>
<dbReference type="EMBL" id="UYRW01010463">
    <property type="protein sequence ID" value="VDM98822.1"/>
    <property type="molecule type" value="Genomic_DNA"/>
</dbReference>
<evidence type="ECO:0000313" key="5">
    <source>
        <dbReference type="Proteomes" id="UP000271087"/>
    </source>
</evidence>
<reference evidence="6 7" key="1">
    <citation type="submission" date="2016-06" db="UniProtKB">
        <authorList>
            <consortium name="WormBaseParasite"/>
        </authorList>
    </citation>
    <scope>IDENTIFICATION</scope>
</reference>
<dbReference type="OrthoDB" id="6108017at2759"/>
<dbReference type="WBParaSite" id="nOo.2.0.1.t12379-RA">
    <property type="protein sequence ID" value="nOo.2.0.1.t12379-RA"/>
    <property type="gene ID" value="nOo.2.0.1.g12379"/>
</dbReference>
<evidence type="ECO:0000313" key="4">
    <source>
        <dbReference type="EMBL" id="VDM99847.1"/>
    </source>
</evidence>
<dbReference type="WBParaSite" id="nOo.2.0.1.t12721-RA">
    <property type="protein sequence ID" value="nOo.2.0.1.t12721-RA"/>
    <property type="gene ID" value="nOo.2.0.1.g12721"/>
</dbReference>
<dbReference type="EMBL" id="UYRW01010637">
    <property type="protein sequence ID" value="VDM98992.1"/>
    <property type="molecule type" value="Genomic_DNA"/>
</dbReference>
<evidence type="ECO:0000313" key="2">
    <source>
        <dbReference type="EMBL" id="VDM98822.1"/>
    </source>
</evidence>
<name>A0A182EX22_ONCOC</name>
<evidence type="ECO:0000313" key="6">
    <source>
        <dbReference type="WBParaSite" id="nOo.2.0.1.t12379-RA"/>
    </source>
</evidence>
<reference evidence="2 5" key="2">
    <citation type="submission" date="2018-08" db="EMBL/GenBank/DDBJ databases">
        <authorList>
            <person name="Laetsch R D."/>
            <person name="Stevens L."/>
            <person name="Kumar S."/>
            <person name="Blaxter L. M."/>
        </authorList>
    </citation>
    <scope>NUCLEOTIDE SEQUENCE [LARGE SCALE GENOMIC DNA]</scope>
</reference>
<keyword evidence="1" id="KW-0175">Coiled coil</keyword>
<gene>
    <name evidence="2" type="ORF">NOO_LOCUS12379</name>
    <name evidence="3" type="ORF">NOO_LOCUS12432</name>
    <name evidence="4" type="ORF">NOO_LOCUS12721</name>
</gene>
<sequence>EEVAAVNLGKYRQLQTQLDDANERADIAENSLAKLRSKNRASTIAPLAISASAGFIRAPSQLDLAE</sequence>
<protein>
    <submittedName>
        <fullName evidence="6 7">Chromosome segregation protein SMC</fullName>
    </submittedName>
</protein>
<accession>A0A182EX22</accession>
<dbReference type="AlphaFoldDB" id="A0A182EX22"/>
<evidence type="ECO:0000256" key="1">
    <source>
        <dbReference type="SAM" id="Coils"/>
    </source>
</evidence>
<feature type="coiled-coil region" evidence="1">
    <location>
        <begin position="11"/>
        <end position="38"/>
    </location>
</feature>
<evidence type="ECO:0000313" key="8">
    <source>
        <dbReference type="WBParaSite" id="nOo.2.0.1.t12721-RA"/>
    </source>
</evidence>
<dbReference type="Proteomes" id="UP000271087">
    <property type="component" value="Unassembled WGS sequence"/>
</dbReference>
<dbReference type="EMBL" id="UYRW01011730">
    <property type="protein sequence ID" value="VDM99847.1"/>
    <property type="molecule type" value="Genomic_DNA"/>
</dbReference>
<keyword evidence="5" id="KW-1185">Reference proteome</keyword>